<keyword evidence="1" id="KW-0812">Transmembrane</keyword>
<keyword evidence="1" id="KW-0472">Membrane</keyword>
<organism evidence="3 4">
    <name type="scientific">Friedmanniomyces simplex</name>
    <dbReference type="NCBI Taxonomy" id="329884"/>
    <lineage>
        <taxon>Eukaryota</taxon>
        <taxon>Fungi</taxon>
        <taxon>Dikarya</taxon>
        <taxon>Ascomycota</taxon>
        <taxon>Pezizomycotina</taxon>
        <taxon>Dothideomycetes</taxon>
        <taxon>Dothideomycetidae</taxon>
        <taxon>Mycosphaerellales</taxon>
        <taxon>Teratosphaeriaceae</taxon>
        <taxon>Friedmanniomyces</taxon>
    </lineage>
</organism>
<feature type="signal peptide" evidence="2">
    <location>
        <begin position="1"/>
        <end position="31"/>
    </location>
</feature>
<feature type="chain" id="PRO_5020224699" evidence="2">
    <location>
        <begin position="32"/>
        <end position="130"/>
    </location>
</feature>
<comment type="caution">
    <text evidence="3">The sequence shown here is derived from an EMBL/GenBank/DDBJ whole genome shotgun (WGS) entry which is preliminary data.</text>
</comment>
<evidence type="ECO:0000256" key="1">
    <source>
        <dbReference type="SAM" id="Phobius"/>
    </source>
</evidence>
<evidence type="ECO:0000313" key="4">
    <source>
        <dbReference type="Proteomes" id="UP000309340"/>
    </source>
</evidence>
<evidence type="ECO:0000256" key="2">
    <source>
        <dbReference type="SAM" id="SignalP"/>
    </source>
</evidence>
<feature type="transmembrane region" description="Helical" evidence="1">
    <location>
        <begin position="73"/>
        <end position="97"/>
    </location>
</feature>
<name>A0A4U0XCW9_9PEZI</name>
<gene>
    <name evidence="3" type="ORF">B0A55_06790</name>
</gene>
<accession>A0A4U0XCW9</accession>
<dbReference type="AlphaFoldDB" id="A0A4U0XCW9"/>
<proteinExistence type="predicted"/>
<keyword evidence="2" id="KW-0732">Signal</keyword>
<protein>
    <submittedName>
        <fullName evidence="3">Uncharacterized protein</fullName>
    </submittedName>
</protein>
<keyword evidence="1" id="KW-1133">Transmembrane helix</keyword>
<evidence type="ECO:0000313" key="3">
    <source>
        <dbReference type="EMBL" id="TKA73348.1"/>
    </source>
</evidence>
<keyword evidence="4" id="KW-1185">Reference proteome</keyword>
<dbReference type="EMBL" id="NAJQ01000268">
    <property type="protein sequence ID" value="TKA73348.1"/>
    <property type="molecule type" value="Genomic_DNA"/>
</dbReference>
<dbReference type="Proteomes" id="UP000309340">
    <property type="component" value="Unassembled WGS sequence"/>
</dbReference>
<reference evidence="3 4" key="1">
    <citation type="submission" date="2017-03" db="EMBL/GenBank/DDBJ databases">
        <title>Genomes of endolithic fungi from Antarctica.</title>
        <authorList>
            <person name="Coleine C."/>
            <person name="Masonjones S."/>
            <person name="Stajich J.E."/>
        </authorList>
    </citation>
    <scope>NUCLEOTIDE SEQUENCE [LARGE SCALE GENOMIC DNA]</scope>
    <source>
        <strain evidence="3 4">CCFEE 5184</strain>
    </source>
</reference>
<sequence length="130" mass="13202">MHSGGSPRDLTDHHHPSLWLLLLLLRPGVTGTSSASPSGSDQALTVPVTATVTAIPSATALTSTAQQYTTSDIAGATAAGTGLSLPLALLAALFVLFPLTPRKLWRRGGQRIAAQPNGYEGGYGADAAGV</sequence>